<dbReference type="GO" id="GO:0034338">
    <property type="term" value="F:short-chain carboxylesterase activity"/>
    <property type="evidence" value="ECO:0007669"/>
    <property type="project" value="TreeGrafter"/>
</dbReference>
<evidence type="ECO:0000256" key="1">
    <source>
        <dbReference type="ARBA" id="ARBA00010884"/>
    </source>
</evidence>
<dbReference type="Gene3D" id="3.40.50.1820">
    <property type="entry name" value="alpha/beta hydrolase"/>
    <property type="match status" value="1"/>
</dbReference>
<dbReference type="InterPro" id="IPR012020">
    <property type="entry name" value="ABHD4"/>
</dbReference>
<dbReference type="OrthoDB" id="332676at2"/>
<dbReference type="STRING" id="1419482.SAMN05444266_113105"/>
<proteinExistence type="inferred from homology"/>
<accession>A0A1M7MJK4</accession>
<feature type="active site" description="Charge relay system" evidence="2">
    <location>
        <position position="267"/>
    </location>
</feature>
<evidence type="ECO:0000313" key="4">
    <source>
        <dbReference type="EMBL" id="SHM91190.1"/>
    </source>
</evidence>
<protein>
    <recommendedName>
        <fullName evidence="3">AB hydrolase-1 domain-containing protein</fullName>
    </recommendedName>
</protein>
<dbReference type="SUPFAM" id="SSF53474">
    <property type="entry name" value="alpha/beta-Hydrolases"/>
    <property type="match status" value="1"/>
</dbReference>
<gene>
    <name evidence="4" type="ORF">SAMN05444266_113105</name>
</gene>
<dbReference type="InterPro" id="IPR029058">
    <property type="entry name" value="AB_hydrolase_fold"/>
</dbReference>
<feature type="active site" description="Charge relay system" evidence="2">
    <location>
        <position position="296"/>
    </location>
</feature>
<dbReference type="AlphaFoldDB" id="A0A1M7MJK4"/>
<evidence type="ECO:0000256" key="2">
    <source>
        <dbReference type="PIRSR" id="PIRSR005211-1"/>
    </source>
</evidence>
<dbReference type="PANTHER" id="PTHR10794">
    <property type="entry name" value="ABHYDROLASE DOMAIN-CONTAINING PROTEIN"/>
    <property type="match status" value="1"/>
</dbReference>
<dbReference type="RefSeq" id="WP_073087391.1">
    <property type="nucleotide sequence ID" value="NZ_FRBL01000013.1"/>
</dbReference>
<dbReference type="GO" id="GO:0047372">
    <property type="term" value="F:monoacylglycerol lipase activity"/>
    <property type="evidence" value="ECO:0007669"/>
    <property type="project" value="TreeGrafter"/>
</dbReference>
<keyword evidence="5" id="KW-1185">Reference proteome</keyword>
<comment type="similarity">
    <text evidence="1">Belongs to the AB hydrolase superfamily. AB hydrolase 4 family.</text>
</comment>
<reference evidence="4 5" key="1">
    <citation type="submission" date="2016-11" db="EMBL/GenBank/DDBJ databases">
        <authorList>
            <person name="Jaros S."/>
            <person name="Januszkiewicz K."/>
            <person name="Wedrychowicz H."/>
        </authorList>
    </citation>
    <scope>NUCLEOTIDE SEQUENCE [LARGE SCALE GENOMIC DNA]</scope>
    <source>
        <strain evidence="4 5">DSM 27406</strain>
    </source>
</reference>
<name>A0A1M7MJK4_9BACT</name>
<evidence type="ECO:0000259" key="3">
    <source>
        <dbReference type="Pfam" id="PF00561"/>
    </source>
</evidence>
<dbReference type="InterPro" id="IPR000073">
    <property type="entry name" value="AB_hydrolase_1"/>
</dbReference>
<organism evidence="4 5">
    <name type="scientific">Chitinophaga jiangningensis</name>
    <dbReference type="NCBI Taxonomy" id="1419482"/>
    <lineage>
        <taxon>Bacteria</taxon>
        <taxon>Pseudomonadati</taxon>
        <taxon>Bacteroidota</taxon>
        <taxon>Chitinophagia</taxon>
        <taxon>Chitinophagales</taxon>
        <taxon>Chitinophagaceae</taxon>
        <taxon>Chitinophaga</taxon>
    </lineage>
</organism>
<dbReference type="Proteomes" id="UP000184420">
    <property type="component" value="Unassembled WGS sequence"/>
</dbReference>
<sequence>MPLVKKSDYEAPVLLRNRHLMTIYPTLFRRVKPAAYERKRITTEDGDFLDLDCCSRGSNRVVLILHGLEGDAGRKYVLGMVQIFNAAGFDTVSMNFRGCSGEPNKQLRFYHSGETGDLDTVVHHLAALEKYSSIHLVGFSLGGNVTLKYLGEKGEQLHPMVKSGVAVSVPCDLVTSSTELAKPHNSIYMNRFIRSLGRKLALKQQQYPGAIDLSGYELIRNFRQFDDRYTAPLHGFPNALEYWTRCSSLGFLHRINVPTLLINAKDDPFLSKECYPYEIADKHPYLYLETPEKGGHVGFVGFRDYYYWTEKRALEFTQSCL</sequence>
<evidence type="ECO:0000313" key="5">
    <source>
        <dbReference type="Proteomes" id="UP000184420"/>
    </source>
</evidence>
<dbReference type="InterPro" id="IPR050960">
    <property type="entry name" value="AB_hydrolase_4_sf"/>
</dbReference>
<dbReference type="PANTHER" id="PTHR10794:SF94">
    <property type="entry name" value="ESTERASE YHET-RELATED"/>
    <property type="match status" value="1"/>
</dbReference>
<dbReference type="PIRSF" id="PIRSF005211">
    <property type="entry name" value="Ab_hydro_YheT"/>
    <property type="match status" value="1"/>
</dbReference>
<feature type="active site" description="Charge relay system" evidence="2">
    <location>
        <position position="140"/>
    </location>
</feature>
<dbReference type="Pfam" id="PF00561">
    <property type="entry name" value="Abhydrolase_1"/>
    <property type="match status" value="1"/>
</dbReference>
<dbReference type="EMBL" id="FRBL01000013">
    <property type="protein sequence ID" value="SHM91190.1"/>
    <property type="molecule type" value="Genomic_DNA"/>
</dbReference>
<feature type="domain" description="AB hydrolase-1" evidence="3">
    <location>
        <begin position="61"/>
        <end position="299"/>
    </location>
</feature>